<reference evidence="2" key="1">
    <citation type="journal article" date="2020" name="Stud. Mycol.">
        <title>101 Dothideomycetes genomes: a test case for predicting lifestyles and emergence of pathogens.</title>
        <authorList>
            <person name="Haridas S."/>
            <person name="Albert R."/>
            <person name="Binder M."/>
            <person name="Bloem J."/>
            <person name="Labutti K."/>
            <person name="Salamov A."/>
            <person name="Andreopoulos B."/>
            <person name="Baker S."/>
            <person name="Barry K."/>
            <person name="Bills G."/>
            <person name="Bluhm B."/>
            <person name="Cannon C."/>
            <person name="Castanera R."/>
            <person name="Culley D."/>
            <person name="Daum C."/>
            <person name="Ezra D."/>
            <person name="Gonzalez J."/>
            <person name="Henrissat B."/>
            <person name="Kuo A."/>
            <person name="Liang C."/>
            <person name="Lipzen A."/>
            <person name="Lutzoni F."/>
            <person name="Magnuson J."/>
            <person name="Mondo S."/>
            <person name="Nolan M."/>
            <person name="Ohm R."/>
            <person name="Pangilinan J."/>
            <person name="Park H.-J."/>
            <person name="Ramirez L."/>
            <person name="Alfaro M."/>
            <person name="Sun H."/>
            <person name="Tritt A."/>
            <person name="Yoshinaga Y."/>
            <person name="Zwiers L.-H."/>
            <person name="Turgeon B."/>
            <person name="Goodwin S."/>
            <person name="Spatafora J."/>
            <person name="Crous P."/>
            <person name="Grigoriev I."/>
        </authorList>
    </citation>
    <scope>NUCLEOTIDE SEQUENCE</scope>
    <source>
        <strain evidence="2">CBS 115976</strain>
    </source>
</reference>
<gene>
    <name evidence="2" type="ORF">BT63DRAFT_280640</name>
</gene>
<name>A0A6A6UAF0_9PEZI</name>
<evidence type="ECO:0000256" key="1">
    <source>
        <dbReference type="SAM" id="MobiDB-lite"/>
    </source>
</evidence>
<dbReference type="EMBL" id="MU004236">
    <property type="protein sequence ID" value="KAF2668576.1"/>
    <property type="molecule type" value="Genomic_DNA"/>
</dbReference>
<proteinExistence type="predicted"/>
<feature type="region of interest" description="Disordered" evidence="1">
    <location>
        <begin position="126"/>
        <end position="153"/>
    </location>
</feature>
<evidence type="ECO:0000313" key="3">
    <source>
        <dbReference type="Proteomes" id="UP000799302"/>
    </source>
</evidence>
<dbReference type="Proteomes" id="UP000799302">
    <property type="component" value="Unassembled WGS sequence"/>
</dbReference>
<sequence>MVTTMSCAEAEDVYHTPGIARMGRICHDAKDVIRCPFIEGSELVPPRAADVEMEAVNMGSFPGTEGAGSGLVLEQSSMEVGGLDMSAFPFTEGADWVLQQQFQPSWPNEGVPMAMDPMMFEASSQDMSLPSMAGSTDPGLDSGDSAPYSADSLLDPDFVDNALAYLQED</sequence>
<organism evidence="2 3">
    <name type="scientific">Microthyrium microscopicum</name>
    <dbReference type="NCBI Taxonomy" id="703497"/>
    <lineage>
        <taxon>Eukaryota</taxon>
        <taxon>Fungi</taxon>
        <taxon>Dikarya</taxon>
        <taxon>Ascomycota</taxon>
        <taxon>Pezizomycotina</taxon>
        <taxon>Dothideomycetes</taxon>
        <taxon>Dothideomycetes incertae sedis</taxon>
        <taxon>Microthyriales</taxon>
        <taxon>Microthyriaceae</taxon>
        <taxon>Microthyrium</taxon>
    </lineage>
</organism>
<protein>
    <submittedName>
        <fullName evidence="2">Uncharacterized protein</fullName>
    </submittedName>
</protein>
<keyword evidence="3" id="KW-1185">Reference proteome</keyword>
<evidence type="ECO:0000313" key="2">
    <source>
        <dbReference type="EMBL" id="KAF2668576.1"/>
    </source>
</evidence>
<accession>A0A6A6UAF0</accession>
<dbReference type="AlphaFoldDB" id="A0A6A6UAF0"/>